<feature type="compositionally biased region" description="Polar residues" evidence="1">
    <location>
        <begin position="340"/>
        <end position="358"/>
    </location>
</feature>
<accession>A0A9Q9RQD2</accession>
<dbReference type="EMBL" id="CABFJX010000268">
    <property type="protein sequence ID" value="VTT69815.1"/>
    <property type="molecule type" value="Genomic_DNA"/>
</dbReference>
<organism evidence="2 3">
    <name type="scientific">Fusarium fujikuroi</name>
    <name type="common">Bakanae and foot rot disease fungus</name>
    <name type="synonym">Gibberella fujikuroi</name>
    <dbReference type="NCBI Taxonomy" id="5127"/>
    <lineage>
        <taxon>Eukaryota</taxon>
        <taxon>Fungi</taxon>
        <taxon>Dikarya</taxon>
        <taxon>Ascomycota</taxon>
        <taxon>Pezizomycotina</taxon>
        <taxon>Sordariomycetes</taxon>
        <taxon>Hypocreomycetidae</taxon>
        <taxon>Hypocreales</taxon>
        <taxon>Nectriaceae</taxon>
        <taxon>Fusarium</taxon>
        <taxon>Fusarium fujikuroi species complex</taxon>
    </lineage>
</organism>
<dbReference type="AlphaFoldDB" id="A0A9Q9RQD2"/>
<reference evidence="2" key="1">
    <citation type="submission" date="2019-05" db="EMBL/GenBank/DDBJ databases">
        <authorList>
            <person name="Piombo E."/>
        </authorList>
    </citation>
    <scope>NUCLEOTIDE SEQUENCE</scope>
    <source>
        <strain evidence="2">C2S</strain>
    </source>
</reference>
<evidence type="ECO:0000313" key="2">
    <source>
        <dbReference type="EMBL" id="VTT69815.1"/>
    </source>
</evidence>
<name>A0A9Q9RQD2_FUSFU</name>
<dbReference type="PANTHER" id="PTHR31252:SF11">
    <property type="entry name" value="DUF4419 DOMAIN-CONTAINING PROTEIN"/>
    <property type="match status" value="1"/>
</dbReference>
<proteinExistence type="predicted"/>
<protein>
    <submittedName>
        <fullName evidence="2">Uncharacterized protein</fullName>
    </submittedName>
</protein>
<evidence type="ECO:0000313" key="3">
    <source>
        <dbReference type="Proteomes" id="UP000760494"/>
    </source>
</evidence>
<dbReference type="PANTHER" id="PTHR31252">
    <property type="entry name" value="DUF4419 DOMAIN-CONTAINING PROTEIN"/>
    <property type="match status" value="1"/>
</dbReference>
<gene>
    <name evidence="2" type="ORF">C2S_7690</name>
</gene>
<sequence>MAMTNTARMTRNTIARDGGEYLAMLSPTDRSKSNGVFQIQLHGDGPELEPCQNGFVWAATNIYDSDSALNIRVEDMWLAILAQLKTQILYRFRITKPTTIPTFSPEDLNNPTEVANRLSNMVETALNDLLAGVLMPDFSQTTPEDTVSAALLLRGKYCPARQHRTLSDKNTRSPKRGIFIGEPADWDRLREKLAAIRRLRKEMEAPVNRHLHFLDRMLQAGKYHHDDAFVAADDTDPKREHLSGGWLVNFLIPRGIDQRLDLNDDAPSAVATLPILVGHGQNLRHFMMVGGLLGYSKWPVQMDGEEGVVVQPMTGWLTYDDKAPPSSIKKMARQQKKTMEQGTAEQGTAEQGTAEQGT</sequence>
<evidence type="ECO:0000256" key="1">
    <source>
        <dbReference type="SAM" id="MobiDB-lite"/>
    </source>
</evidence>
<dbReference type="InterPro" id="IPR025533">
    <property type="entry name" value="DUF4419"/>
</dbReference>
<comment type="caution">
    <text evidence="2">The sequence shown here is derived from an EMBL/GenBank/DDBJ whole genome shotgun (WGS) entry which is preliminary data.</text>
</comment>
<feature type="region of interest" description="Disordered" evidence="1">
    <location>
        <begin position="321"/>
        <end position="358"/>
    </location>
</feature>
<dbReference type="Pfam" id="PF14388">
    <property type="entry name" value="DUF4419"/>
    <property type="match status" value="1"/>
</dbReference>
<dbReference type="Proteomes" id="UP000760494">
    <property type="component" value="Unassembled WGS sequence"/>
</dbReference>